<accession>A0A5A7QHL7</accession>
<keyword evidence="2" id="KW-0689">Ribosomal protein</keyword>
<dbReference type="AlphaFoldDB" id="A0A5A7QHL7"/>
<dbReference type="OrthoDB" id="10614387at2759"/>
<reference evidence="3" key="1">
    <citation type="journal article" date="2019" name="Curr. Biol.">
        <title>Genome Sequence of Striga asiatica Provides Insight into the Evolution of Plant Parasitism.</title>
        <authorList>
            <person name="Yoshida S."/>
            <person name="Kim S."/>
            <person name="Wafula E.K."/>
            <person name="Tanskanen J."/>
            <person name="Kim Y.M."/>
            <person name="Honaas L."/>
            <person name="Yang Z."/>
            <person name="Spallek T."/>
            <person name="Conn C.E."/>
            <person name="Ichihashi Y."/>
            <person name="Cheong K."/>
            <person name="Cui S."/>
            <person name="Der J.P."/>
            <person name="Gundlach H."/>
            <person name="Jiao Y."/>
            <person name="Hori C."/>
            <person name="Ishida J.K."/>
            <person name="Kasahara H."/>
            <person name="Kiba T."/>
            <person name="Kim M.S."/>
            <person name="Koo N."/>
            <person name="Laohavisit A."/>
            <person name="Lee Y.H."/>
            <person name="Lumba S."/>
            <person name="McCourt P."/>
            <person name="Mortimer J.C."/>
            <person name="Mutuku J.M."/>
            <person name="Nomura T."/>
            <person name="Sasaki-Sekimoto Y."/>
            <person name="Seto Y."/>
            <person name="Wang Y."/>
            <person name="Wakatake T."/>
            <person name="Sakakibara H."/>
            <person name="Demura T."/>
            <person name="Yamaguchi S."/>
            <person name="Yoneyama K."/>
            <person name="Manabe R.I."/>
            <person name="Nelson D.C."/>
            <person name="Schulman A.H."/>
            <person name="Timko M.P."/>
            <person name="dePamphilis C.W."/>
            <person name="Choi D."/>
            <person name="Shirasu K."/>
        </authorList>
    </citation>
    <scope>NUCLEOTIDE SEQUENCE [LARGE SCALE GENOMIC DNA]</scope>
    <source>
        <strain evidence="3">cv. UVA1</strain>
    </source>
</reference>
<dbReference type="EMBL" id="BKCP01006615">
    <property type="protein sequence ID" value="GER43361.1"/>
    <property type="molecule type" value="Genomic_DNA"/>
</dbReference>
<keyword evidence="3" id="KW-1185">Reference proteome</keyword>
<keyword evidence="2" id="KW-0687">Ribonucleoprotein</keyword>
<gene>
    <name evidence="2" type="ORF">STAS_20205</name>
</gene>
<comment type="caution">
    <text evidence="2">The sequence shown here is derived from an EMBL/GenBank/DDBJ whole genome shotgun (WGS) entry which is preliminary data.</text>
</comment>
<feature type="coiled-coil region" evidence="1">
    <location>
        <begin position="88"/>
        <end position="118"/>
    </location>
</feature>
<evidence type="ECO:0000313" key="2">
    <source>
        <dbReference type="EMBL" id="GER43361.1"/>
    </source>
</evidence>
<protein>
    <submittedName>
        <fullName evidence="2">50S ribosomal protein L9</fullName>
    </submittedName>
</protein>
<name>A0A5A7QHL7_STRAF</name>
<proteinExistence type="predicted"/>
<evidence type="ECO:0000313" key="3">
    <source>
        <dbReference type="Proteomes" id="UP000325081"/>
    </source>
</evidence>
<sequence length="145" mass="16562">MRRREKMRKALHEVSVIAADDEEKFELVMKGIRELKLKVTNDHFDIVQTFSSEPRDYVEQQKVVGRADKVLSPLVTRGKGRPATKRKISRLEVVVQKLKKKNQNKKVKETKANRLKSTKASTKTLEANSMFGPNPFDAISSNLVV</sequence>
<dbReference type="Proteomes" id="UP000325081">
    <property type="component" value="Unassembled WGS sequence"/>
</dbReference>
<organism evidence="2 3">
    <name type="scientific">Striga asiatica</name>
    <name type="common">Asiatic witchweed</name>
    <name type="synonym">Buchnera asiatica</name>
    <dbReference type="NCBI Taxonomy" id="4170"/>
    <lineage>
        <taxon>Eukaryota</taxon>
        <taxon>Viridiplantae</taxon>
        <taxon>Streptophyta</taxon>
        <taxon>Embryophyta</taxon>
        <taxon>Tracheophyta</taxon>
        <taxon>Spermatophyta</taxon>
        <taxon>Magnoliopsida</taxon>
        <taxon>eudicotyledons</taxon>
        <taxon>Gunneridae</taxon>
        <taxon>Pentapetalae</taxon>
        <taxon>asterids</taxon>
        <taxon>lamiids</taxon>
        <taxon>Lamiales</taxon>
        <taxon>Orobanchaceae</taxon>
        <taxon>Buchnereae</taxon>
        <taxon>Striga</taxon>
    </lineage>
</organism>
<evidence type="ECO:0000256" key="1">
    <source>
        <dbReference type="SAM" id="Coils"/>
    </source>
</evidence>
<keyword evidence="1" id="KW-0175">Coiled coil</keyword>
<dbReference type="GO" id="GO:0005840">
    <property type="term" value="C:ribosome"/>
    <property type="evidence" value="ECO:0007669"/>
    <property type="project" value="UniProtKB-KW"/>
</dbReference>